<dbReference type="AlphaFoldDB" id="A0A3G2R7T6"/>
<evidence type="ECO:0000256" key="8">
    <source>
        <dbReference type="ARBA" id="ARBA00023125"/>
    </source>
</evidence>
<dbReference type="Pfam" id="PF23750">
    <property type="entry name" value="RsgI_M"/>
    <property type="match status" value="1"/>
</dbReference>
<dbReference type="GO" id="GO:0005886">
    <property type="term" value="C:plasma membrane"/>
    <property type="evidence" value="ECO:0007669"/>
    <property type="project" value="UniProtKB-SubCell"/>
</dbReference>
<dbReference type="InterPro" id="IPR007627">
    <property type="entry name" value="RNA_pol_sigma70_r2"/>
</dbReference>
<dbReference type="GO" id="GO:0005737">
    <property type="term" value="C:cytoplasm"/>
    <property type="evidence" value="ECO:0007669"/>
    <property type="project" value="UniProtKB-SubCell"/>
</dbReference>
<evidence type="ECO:0000256" key="9">
    <source>
        <dbReference type="ARBA" id="ARBA00023136"/>
    </source>
</evidence>
<evidence type="ECO:0000256" key="11">
    <source>
        <dbReference type="HAMAP-Rule" id="MF_02064"/>
    </source>
</evidence>
<dbReference type="InterPro" id="IPR055431">
    <property type="entry name" value="RsgI_M"/>
</dbReference>
<dbReference type="GO" id="GO:0003677">
    <property type="term" value="F:DNA binding"/>
    <property type="evidence" value="ECO:0007669"/>
    <property type="project" value="UniProtKB-UniRule"/>
</dbReference>
<dbReference type="InterPro" id="IPR014244">
    <property type="entry name" value="RNA_pol_sigma-I"/>
</dbReference>
<gene>
    <name evidence="11 15" type="primary">sigI</name>
    <name evidence="15" type="ORF">D2962_11480</name>
</gene>
<dbReference type="InterPro" id="IPR024449">
    <property type="entry name" value="Anti-sigma_RsgI_N"/>
</dbReference>
<keyword evidence="11" id="KW-0346">Stress response</keyword>
<comment type="function">
    <text evidence="11">Sigma factors are initiation factors that promote the attachment of RNA polymerase to specific initiation sites and are then released.</text>
</comment>
<dbReference type="InterPro" id="IPR013325">
    <property type="entry name" value="RNA_pol_sigma_r2"/>
</dbReference>
<feature type="DNA-binding region" description="H-T-H motif" evidence="11">
    <location>
        <begin position="201"/>
        <end position="220"/>
    </location>
</feature>
<dbReference type="GO" id="GO:0016987">
    <property type="term" value="F:sigma factor activity"/>
    <property type="evidence" value="ECO:0007669"/>
    <property type="project" value="UniProtKB-UniRule"/>
</dbReference>
<keyword evidence="3 11" id="KW-0963">Cytoplasm</keyword>
<accession>A0A3G2R7T6</accession>
<evidence type="ECO:0000256" key="7">
    <source>
        <dbReference type="ARBA" id="ARBA00023082"/>
    </source>
</evidence>
<evidence type="ECO:0000256" key="3">
    <source>
        <dbReference type="ARBA" id="ARBA00022490"/>
    </source>
</evidence>
<sequence>MINISPFRKHKQSADSVKDVITKIKSGDRALKEKFIKEYAPFILKTVSSVLKDYIEIENSEEYSIGLLAFNEAIDAYDDKKNSNFFSFAEQVIRRRLIDFIRSNYKHNMVYPFTYFEDEESVFEERYLKADFTSQSDNVELREEIMLFNRKLEEFNITVEDLVVCAPKHKDSRRLAIKIARMIAENKEMFGKLNKKKNIPMVDLMKIVNVNRKTIERNRKFIIAVCLILNSDLDVLKGYVKNAEKRVTPLNYRGTILKLKEKKAIVMTEECDFLSIKRRSGMSLGQQITFQESDIIRYNRKNVKYFMVAASILLIFLISVSYFHYTANSAYAYVDIDINPSLELVINKQERVLKTIPLNEDARFLSKGLTLNGMTVQNALAQIIVRSKEQGYLDVQNENDILISVALNMDGKDYTLLKDKAEERLENLIGSLRGTVNDLAALKVKALILKITPEKRKHSQENNISMGRYFIYTQMKEKGVDVTIEEIKKSRVSEILNKMPGDNAGNKKRERGRPESDGDLFEKTGKKTDERNINQGNIKKINSGLDMEGKKLKDTGVKDEQKYKPGRNNEVISEKADKAKDILKDNFGDDDDKKNDDVIEKRDDTLEDEDEDNTDSDRDFTGKDEDRPIDIMEQDDENQVNVDDRETVEQEEDDEFEKREYDNDNEMDKADDKEDIDDQTRDKEGNDNVDNNDNDNSNSGADQDDPDSDDD</sequence>
<comment type="subunit">
    <text evidence="11">Interacts with RsgI.</text>
</comment>
<feature type="transmembrane region" description="Helical" evidence="13">
    <location>
        <begin position="305"/>
        <end position="325"/>
    </location>
</feature>
<keyword evidence="7 11" id="KW-0731">Sigma factor</keyword>
<comment type="subcellular location">
    <subcellularLocation>
        <location evidence="1">Cell membrane</location>
        <topology evidence="1">Single-pass membrane protein</topology>
    </subcellularLocation>
    <subcellularLocation>
        <location evidence="11">Cytoplasm</location>
    </subcellularLocation>
</comment>
<dbReference type="Proteomes" id="UP000280960">
    <property type="component" value="Chromosome"/>
</dbReference>
<feature type="compositionally biased region" description="Basic and acidic residues" evidence="12">
    <location>
        <begin position="512"/>
        <end position="532"/>
    </location>
</feature>
<dbReference type="Gene3D" id="1.10.1740.10">
    <property type="match status" value="1"/>
</dbReference>
<reference evidence="15 16" key="1">
    <citation type="submission" date="2018-10" db="EMBL/GenBank/DDBJ databases">
        <authorList>
            <person name="Zhang X."/>
        </authorList>
    </citation>
    <scope>NUCLEOTIDE SEQUENCE [LARGE SCALE GENOMIC DNA]</scope>
    <source>
        <strain evidence="15 16">SK-G1</strain>
    </source>
</reference>
<comment type="similarity">
    <text evidence="11">Belongs to the sigma-70 factor family. SigI subfamily.</text>
</comment>
<dbReference type="HAMAP" id="MF_02064">
    <property type="entry name" value="Sigma70_SigI"/>
    <property type="match status" value="1"/>
</dbReference>
<keyword evidence="8 11" id="KW-0238">DNA-binding</keyword>
<evidence type="ECO:0000256" key="13">
    <source>
        <dbReference type="SAM" id="Phobius"/>
    </source>
</evidence>
<feature type="domain" description="RsgI N-terminal anti-sigma" evidence="14">
    <location>
        <begin position="252"/>
        <end position="299"/>
    </location>
</feature>
<dbReference type="RefSeq" id="WP_122015044.1">
    <property type="nucleotide sequence ID" value="NZ_CP033169.1"/>
</dbReference>
<evidence type="ECO:0000259" key="14">
    <source>
        <dbReference type="PROSITE" id="PS51849"/>
    </source>
</evidence>
<evidence type="ECO:0000256" key="2">
    <source>
        <dbReference type="ARBA" id="ARBA00022475"/>
    </source>
</evidence>
<keyword evidence="2" id="KW-1003">Cell membrane</keyword>
<dbReference type="NCBIfam" id="NF006173">
    <property type="entry name" value="PRK08311.2-1"/>
    <property type="match status" value="1"/>
</dbReference>
<evidence type="ECO:0000256" key="12">
    <source>
        <dbReference type="SAM" id="MobiDB-lite"/>
    </source>
</evidence>
<evidence type="ECO:0000313" key="15">
    <source>
        <dbReference type="EMBL" id="AYO31138.1"/>
    </source>
</evidence>
<proteinExistence type="inferred from homology"/>
<evidence type="ECO:0000256" key="4">
    <source>
        <dbReference type="ARBA" id="ARBA00022692"/>
    </source>
</evidence>
<keyword evidence="10 11" id="KW-0804">Transcription</keyword>
<feature type="compositionally biased region" description="Basic and acidic residues" evidence="12">
    <location>
        <begin position="547"/>
        <end position="563"/>
    </location>
</feature>
<protein>
    <recommendedName>
        <fullName evidence="11">RNA polymerase sigma factor SigI</fullName>
    </recommendedName>
</protein>
<feature type="short sequence motif" description="Polymerase core binding" evidence="11">
    <location>
        <begin position="61"/>
        <end position="74"/>
    </location>
</feature>
<feature type="compositionally biased region" description="Acidic residues" evidence="12">
    <location>
        <begin position="605"/>
        <end position="614"/>
    </location>
</feature>
<keyword evidence="5 13" id="KW-1133">Transmembrane helix</keyword>
<keyword evidence="9 13" id="KW-0472">Membrane</keyword>
<evidence type="ECO:0000256" key="10">
    <source>
        <dbReference type="ARBA" id="ARBA00023163"/>
    </source>
</evidence>
<feature type="compositionally biased region" description="Basic and acidic residues" evidence="12">
    <location>
        <begin position="656"/>
        <end position="686"/>
    </location>
</feature>
<dbReference type="NCBIfam" id="TIGR02895">
    <property type="entry name" value="spore_sigI"/>
    <property type="match status" value="1"/>
</dbReference>
<feature type="compositionally biased region" description="Basic and acidic residues" evidence="12">
    <location>
        <begin position="615"/>
        <end position="630"/>
    </location>
</feature>
<keyword evidence="16" id="KW-1185">Reference proteome</keyword>
<dbReference type="Pfam" id="PF12791">
    <property type="entry name" value="RsgI_N"/>
    <property type="match status" value="1"/>
</dbReference>
<evidence type="ECO:0000256" key="6">
    <source>
        <dbReference type="ARBA" id="ARBA00023015"/>
    </source>
</evidence>
<evidence type="ECO:0000256" key="1">
    <source>
        <dbReference type="ARBA" id="ARBA00004162"/>
    </source>
</evidence>
<keyword evidence="6 11" id="KW-0805">Transcription regulation</keyword>
<organism evidence="15 16">
    <name type="scientific">Biomaibacter acetigenes</name>
    <dbReference type="NCBI Taxonomy" id="2316383"/>
    <lineage>
        <taxon>Bacteria</taxon>
        <taxon>Bacillati</taxon>
        <taxon>Bacillota</taxon>
        <taxon>Clostridia</taxon>
        <taxon>Thermosediminibacterales</taxon>
        <taxon>Tepidanaerobacteraceae</taxon>
        <taxon>Biomaibacter</taxon>
    </lineage>
</organism>
<feature type="region of interest" description="Disordered" evidence="12">
    <location>
        <begin position="495"/>
        <end position="711"/>
    </location>
</feature>
<name>A0A3G2R7T6_9FIRM</name>
<dbReference type="PROSITE" id="PS51849">
    <property type="entry name" value="RSGI_N"/>
    <property type="match status" value="1"/>
</dbReference>
<evidence type="ECO:0000313" key="16">
    <source>
        <dbReference type="Proteomes" id="UP000280960"/>
    </source>
</evidence>
<feature type="compositionally biased region" description="Low complexity" evidence="12">
    <location>
        <begin position="688"/>
        <end position="701"/>
    </location>
</feature>
<feature type="compositionally biased region" description="Basic and acidic residues" evidence="12">
    <location>
        <begin position="572"/>
        <end position="604"/>
    </location>
</feature>
<evidence type="ECO:0000256" key="5">
    <source>
        <dbReference type="ARBA" id="ARBA00022989"/>
    </source>
</evidence>
<comment type="activity regulation">
    <text evidence="11">Negatively regulated by the anti-sigma-I factor RsgI.</text>
</comment>
<dbReference type="Pfam" id="PF04542">
    <property type="entry name" value="Sigma70_r2"/>
    <property type="match status" value="1"/>
</dbReference>
<dbReference type="SUPFAM" id="SSF88946">
    <property type="entry name" value="Sigma2 domain of RNA polymerase sigma factors"/>
    <property type="match status" value="1"/>
</dbReference>
<dbReference type="KEGG" id="bacg:D2962_11480"/>
<feature type="compositionally biased region" description="Acidic residues" evidence="12">
    <location>
        <begin position="702"/>
        <end position="711"/>
    </location>
</feature>
<dbReference type="GO" id="GO:0006352">
    <property type="term" value="P:DNA-templated transcription initiation"/>
    <property type="evidence" value="ECO:0007669"/>
    <property type="project" value="UniProtKB-UniRule"/>
</dbReference>
<keyword evidence="4 13" id="KW-0812">Transmembrane</keyword>
<dbReference type="EMBL" id="CP033169">
    <property type="protein sequence ID" value="AYO31138.1"/>
    <property type="molecule type" value="Genomic_DNA"/>
</dbReference>